<dbReference type="GO" id="GO:0016787">
    <property type="term" value="F:hydrolase activity"/>
    <property type="evidence" value="ECO:0007669"/>
    <property type="project" value="UniProtKB-KW"/>
</dbReference>
<dbReference type="Proteomes" id="UP000254101">
    <property type="component" value="Unassembled WGS sequence"/>
</dbReference>
<sequence length="230" mass="25172">MACRWAESSTTSTRARWRRPCVRAGRWAEPVRGRTDPESRAMDGSIVHIVHGYMAGPGDHWFGWLKGQVERAGGSARILAMPDSENPDPAAWDRTLVDEIGTPDQNTFIVAHSLGTVASMRYLQARPEARVGGLILVSAFDSRLANIPELDGFMDWKPIAHDTIRRVATNRAVVTATNDEVVAPHLSIALAGALEADLIAMDRGGHFLGSEGHDTFPQVWQKLTEQAAAR</sequence>
<dbReference type="PANTHER" id="PTHR15394">
    <property type="entry name" value="SERINE HYDROLASE RBBP9"/>
    <property type="match status" value="1"/>
</dbReference>
<dbReference type="PANTHER" id="PTHR15394:SF3">
    <property type="entry name" value="SERINE HYDROLASE RBBP9"/>
    <property type="match status" value="1"/>
</dbReference>
<dbReference type="OrthoDB" id="9804993at2"/>
<dbReference type="InterPro" id="IPR029058">
    <property type="entry name" value="AB_hydrolase_fold"/>
</dbReference>
<dbReference type="InterPro" id="IPR010662">
    <property type="entry name" value="RBBP9/YdeN"/>
</dbReference>
<keyword evidence="2" id="KW-1185">Reference proteome</keyword>
<organism evidence="1 2">
    <name type="scientific">Alteriqipengyuania lutimaris</name>
    <dbReference type="NCBI Taxonomy" id="1538146"/>
    <lineage>
        <taxon>Bacteria</taxon>
        <taxon>Pseudomonadati</taxon>
        <taxon>Pseudomonadota</taxon>
        <taxon>Alphaproteobacteria</taxon>
        <taxon>Sphingomonadales</taxon>
        <taxon>Erythrobacteraceae</taxon>
        <taxon>Alteriqipengyuania</taxon>
    </lineage>
</organism>
<proteinExistence type="predicted"/>
<evidence type="ECO:0000313" key="1">
    <source>
        <dbReference type="EMBL" id="RDS77634.1"/>
    </source>
</evidence>
<dbReference type="Pfam" id="PF06821">
    <property type="entry name" value="Ser_hydrolase"/>
    <property type="match status" value="1"/>
</dbReference>
<dbReference type="SUPFAM" id="SSF53474">
    <property type="entry name" value="alpha/beta-Hydrolases"/>
    <property type="match status" value="1"/>
</dbReference>
<dbReference type="AlphaFoldDB" id="A0A395LPY7"/>
<comment type="caution">
    <text evidence="1">The sequence shown here is derived from an EMBL/GenBank/DDBJ whole genome shotgun (WGS) entry which is preliminary data.</text>
</comment>
<reference evidence="1 2" key="1">
    <citation type="submission" date="2018-07" db="EMBL/GenBank/DDBJ databases">
        <title>Erythrobacter nanhaiensis sp. nov., a novel member of the genus Erythrobacter isolated from the South China Sea.</title>
        <authorList>
            <person name="Chen X."/>
            <person name="Liu J."/>
        </authorList>
    </citation>
    <scope>NUCLEOTIDE SEQUENCE [LARGE SCALE GENOMIC DNA]</scope>
    <source>
        <strain evidence="1 2">S-5</strain>
    </source>
</reference>
<gene>
    <name evidence="1" type="ORF">DL238_08485</name>
</gene>
<dbReference type="EMBL" id="QRBB01000001">
    <property type="protein sequence ID" value="RDS77634.1"/>
    <property type="molecule type" value="Genomic_DNA"/>
</dbReference>
<dbReference type="Gene3D" id="3.40.50.1820">
    <property type="entry name" value="alpha/beta hydrolase"/>
    <property type="match status" value="1"/>
</dbReference>
<accession>A0A395LPY7</accession>
<evidence type="ECO:0000313" key="2">
    <source>
        <dbReference type="Proteomes" id="UP000254101"/>
    </source>
</evidence>
<name>A0A395LPY7_9SPHN</name>
<keyword evidence="1" id="KW-0378">Hydrolase</keyword>
<protein>
    <submittedName>
        <fullName evidence="1">Serine hydrolase family protein</fullName>
    </submittedName>
</protein>